<sequence>MKKNYLLIILLSFACLVQAQLGFSDRAAALGAGYSYGQSYLGGGVSFMDFDQDGWDDLTYATEAGQPVRFFRNVEGSFMEVDLGINDLFETKQVMWVDYDNDGDLDFFASSINGYNRLYANNGNMVMKDVTQGSGLYLDDRFTYGVAFGDIDNDGDLDLFITHRDVGARNQPNRLYLNEGGTFVDISETAGISDENYLSFCASFFDYDKDGDVDIYVSNDKYTKENLLYRNNGDLTFTDVSAESGAGIIIDAMSTTIGDYNGDSWPDIYVTNTTEGNYLLRNNQNGTFTNVAPELGVEFLSIAWGAAFIDADNDTDLDIYVSGMLNGGADTRLPSAFYENQNGSFSIPSGIGLEGDNRTSFANAIGDFNNDGYPDILVMNDSEPNFLWENQTTNDNHYLKIKLAGLDSNSFGFGSTLELRVSGSSQYNYALCGESYLGQFSDTEFFGMGSATTAEYLKVTWPSGTVDIIQNVEADKTYMLIEGTGELIDLQLGPADEPEEEEEEEDPMDDDTTEDDTTEDDGGLPDDTGDDESSTGDNSGQSPQEQFCVRSKVFFYPNPSTDGSFEVCLRTESTQMQADVFSINGVRVLSQSVSSEDMQLDLSTLNSGLYVVKLQAGEDTHLGKVLIR</sequence>
<evidence type="ECO:0000313" key="6">
    <source>
        <dbReference type="EMBL" id="PQJ14402.1"/>
    </source>
</evidence>
<feature type="region of interest" description="Disordered" evidence="2">
    <location>
        <begin position="491"/>
        <end position="544"/>
    </location>
</feature>
<evidence type="ECO:0008006" key="8">
    <source>
        <dbReference type="Google" id="ProtNLM"/>
    </source>
</evidence>
<evidence type="ECO:0000256" key="2">
    <source>
        <dbReference type="SAM" id="MobiDB-lite"/>
    </source>
</evidence>
<dbReference type="AlphaFoldDB" id="A0A2S7T3A4"/>
<evidence type="ECO:0000256" key="1">
    <source>
        <dbReference type="ARBA" id="ARBA00022729"/>
    </source>
</evidence>
<proteinExistence type="predicted"/>
<evidence type="ECO:0000259" key="5">
    <source>
        <dbReference type="Pfam" id="PF18962"/>
    </source>
</evidence>
<evidence type="ECO:0000259" key="4">
    <source>
        <dbReference type="Pfam" id="PF07593"/>
    </source>
</evidence>
<feature type="chain" id="PRO_5015473453" description="ASPIC/UnbV domain-containing protein" evidence="3">
    <location>
        <begin position="20"/>
        <end position="628"/>
    </location>
</feature>
<feature type="compositionally biased region" description="Acidic residues" evidence="2">
    <location>
        <begin position="496"/>
        <end position="534"/>
    </location>
</feature>
<dbReference type="InterPro" id="IPR013517">
    <property type="entry name" value="FG-GAP"/>
</dbReference>
<protein>
    <recommendedName>
        <fullName evidence="8">ASPIC/UnbV domain-containing protein</fullName>
    </recommendedName>
</protein>
<feature type="signal peptide" evidence="3">
    <location>
        <begin position="1"/>
        <end position="19"/>
    </location>
</feature>
<dbReference type="Pfam" id="PF07593">
    <property type="entry name" value="UnbV_ASPIC"/>
    <property type="match status" value="1"/>
</dbReference>
<dbReference type="Proteomes" id="UP000239366">
    <property type="component" value="Unassembled WGS sequence"/>
</dbReference>
<dbReference type="Pfam" id="PF13517">
    <property type="entry name" value="FG-GAP_3"/>
    <property type="match status" value="3"/>
</dbReference>
<keyword evidence="1 3" id="KW-0732">Signal</keyword>
<evidence type="ECO:0000256" key="3">
    <source>
        <dbReference type="SAM" id="SignalP"/>
    </source>
</evidence>
<accession>A0A2S7T3A4</accession>
<dbReference type="Pfam" id="PF18962">
    <property type="entry name" value="Por_Secre_tail"/>
    <property type="match status" value="1"/>
</dbReference>
<feature type="domain" description="ASPIC/UnbV" evidence="4">
    <location>
        <begin position="412"/>
        <end position="478"/>
    </location>
</feature>
<dbReference type="EMBL" id="MQVX01000001">
    <property type="protein sequence ID" value="PQJ14402.1"/>
    <property type="molecule type" value="Genomic_DNA"/>
</dbReference>
<comment type="caution">
    <text evidence="6">The sequence shown here is derived from an EMBL/GenBank/DDBJ whole genome shotgun (WGS) entry which is preliminary data.</text>
</comment>
<keyword evidence="7" id="KW-1185">Reference proteome</keyword>
<evidence type="ECO:0000313" key="7">
    <source>
        <dbReference type="Proteomes" id="UP000239366"/>
    </source>
</evidence>
<feature type="domain" description="Secretion system C-terminal sorting" evidence="5">
    <location>
        <begin position="556"/>
        <end position="627"/>
    </location>
</feature>
<dbReference type="NCBIfam" id="TIGR04183">
    <property type="entry name" value="Por_Secre_tail"/>
    <property type="match status" value="1"/>
</dbReference>
<dbReference type="Gene3D" id="2.130.10.130">
    <property type="entry name" value="Integrin alpha, N-terminal"/>
    <property type="match status" value="1"/>
</dbReference>
<name>A0A2S7T3A4_9FLAO</name>
<dbReference type="InterPro" id="IPR011519">
    <property type="entry name" value="UnbV_ASPIC"/>
</dbReference>
<dbReference type="PROSITE" id="PS51257">
    <property type="entry name" value="PROKAR_LIPOPROTEIN"/>
    <property type="match status" value="1"/>
</dbReference>
<dbReference type="PANTHER" id="PTHR16026">
    <property type="entry name" value="CARTILAGE ACIDIC PROTEIN 1"/>
    <property type="match status" value="1"/>
</dbReference>
<dbReference type="SUPFAM" id="SSF69318">
    <property type="entry name" value="Integrin alpha N-terminal domain"/>
    <property type="match status" value="1"/>
</dbReference>
<reference evidence="7" key="1">
    <citation type="submission" date="2016-11" db="EMBL/GenBank/DDBJ databases">
        <title>Trade-off between light-utilization and light-protection in marine flavobacteria.</title>
        <authorList>
            <person name="Kumagai Y."/>
            <person name="Yoshizawa S."/>
            <person name="Kogure K."/>
        </authorList>
    </citation>
    <scope>NUCLEOTIDE SEQUENCE [LARGE SCALE GENOMIC DNA]</scope>
    <source>
        <strain evidence="7">SG-18</strain>
    </source>
</reference>
<dbReference type="OrthoDB" id="9816120at2"/>
<gene>
    <name evidence="6" type="ORF">BST99_00360</name>
</gene>
<dbReference type="RefSeq" id="WP_105000033.1">
    <property type="nucleotide sequence ID" value="NZ_MQVX01000001.1"/>
</dbReference>
<organism evidence="6 7">
    <name type="scientific">Aureicoccus marinus</name>
    <dbReference type="NCBI Taxonomy" id="754435"/>
    <lineage>
        <taxon>Bacteria</taxon>
        <taxon>Pseudomonadati</taxon>
        <taxon>Bacteroidota</taxon>
        <taxon>Flavobacteriia</taxon>
        <taxon>Flavobacteriales</taxon>
        <taxon>Flavobacteriaceae</taxon>
        <taxon>Aureicoccus</taxon>
    </lineage>
</organism>
<dbReference type="InterPro" id="IPR026444">
    <property type="entry name" value="Secre_tail"/>
</dbReference>
<dbReference type="InterPro" id="IPR027039">
    <property type="entry name" value="Crtac1"/>
</dbReference>
<dbReference type="PANTHER" id="PTHR16026:SF0">
    <property type="entry name" value="CARTILAGE ACIDIC PROTEIN 1"/>
    <property type="match status" value="1"/>
</dbReference>
<dbReference type="InterPro" id="IPR028994">
    <property type="entry name" value="Integrin_alpha_N"/>
</dbReference>